<gene>
    <name evidence="2" type="ORF">SK128_017237</name>
</gene>
<feature type="compositionally biased region" description="Polar residues" evidence="1">
    <location>
        <begin position="35"/>
        <end position="49"/>
    </location>
</feature>
<protein>
    <submittedName>
        <fullName evidence="2">Uncharacterized protein</fullName>
    </submittedName>
</protein>
<dbReference type="Proteomes" id="UP001381693">
    <property type="component" value="Unassembled WGS sequence"/>
</dbReference>
<organism evidence="2 3">
    <name type="scientific">Halocaridina rubra</name>
    <name type="common">Hawaiian red shrimp</name>
    <dbReference type="NCBI Taxonomy" id="373956"/>
    <lineage>
        <taxon>Eukaryota</taxon>
        <taxon>Metazoa</taxon>
        <taxon>Ecdysozoa</taxon>
        <taxon>Arthropoda</taxon>
        <taxon>Crustacea</taxon>
        <taxon>Multicrustacea</taxon>
        <taxon>Malacostraca</taxon>
        <taxon>Eumalacostraca</taxon>
        <taxon>Eucarida</taxon>
        <taxon>Decapoda</taxon>
        <taxon>Pleocyemata</taxon>
        <taxon>Caridea</taxon>
        <taxon>Atyoidea</taxon>
        <taxon>Atyidae</taxon>
        <taxon>Halocaridina</taxon>
    </lineage>
</organism>
<proteinExistence type="predicted"/>
<feature type="compositionally biased region" description="Polar residues" evidence="1">
    <location>
        <begin position="60"/>
        <end position="77"/>
    </location>
</feature>
<feature type="non-terminal residue" evidence="2">
    <location>
        <position position="1"/>
    </location>
</feature>
<feature type="compositionally biased region" description="Polar residues" evidence="1">
    <location>
        <begin position="102"/>
        <end position="128"/>
    </location>
</feature>
<dbReference type="EMBL" id="JAXCGZ010013416">
    <property type="protein sequence ID" value="KAK7072586.1"/>
    <property type="molecule type" value="Genomic_DNA"/>
</dbReference>
<reference evidence="2 3" key="1">
    <citation type="submission" date="2023-11" db="EMBL/GenBank/DDBJ databases">
        <title>Halocaridina rubra genome assembly.</title>
        <authorList>
            <person name="Smith C."/>
        </authorList>
    </citation>
    <scope>NUCLEOTIDE SEQUENCE [LARGE SCALE GENOMIC DNA]</scope>
    <source>
        <strain evidence="2">EP-1</strain>
        <tissue evidence="2">Whole</tissue>
    </source>
</reference>
<evidence type="ECO:0000256" key="1">
    <source>
        <dbReference type="SAM" id="MobiDB-lite"/>
    </source>
</evidence>
<sequence length="559" mass="60712">PDYDYVHPDVNYQAKMEPLDEEVTTLGPVSKIITHKQNNPETESVLTNEDAQKSKEPSVAYQQNSNEVTGEQQQSSAEVAEPTTIDPFNSNEDIISLKKVKSTTQQQNSGEVLGAQQQNSAEVTGAQHQQQNSAEVSSNNQQQQNSGEIGVPTTVDPFNSAEVIASAQNTESSSGNSANSPGSNTNPGNSNKNKDTSSIAGTQVFYPKPTNDKGVQGESNVVSQPENAGVVGTAVGTQPFYPQSVTVKEEQQESEAVIAEGAITGAGSVAGTQPFYPQSANDEPIQADATHIINNGAADRPFSPNTEDIAGNVEQADSENVAAVFPIFGTQSFVTQTVNVGNEQDYDHIPLYPTRADAANKIPGLRPFRDRETGQLLKVAGLEPISLGQNNAGSISNSLRNALSQVGVSDTFEDPLVEQAKEYFISIWNLEAHRLGAPYLEVTDVWPEIGMVYMPTINQMSSQIQNSRPVKEAAQRLTVVWEERKPLYQTSQPSQGYNSDTVPDQFGGEITRNDGYMSGSFTPVVPERGHILPLEIDQDSFESTERYDIPLHIYRLYKR</sequence>
<evidence type="ECO:0000313" key="3">
    <source>
        <dbReference type="Proteomes" id="UP001381693"/>
    </source>
</evidence>
<accession>A0AAN8WUI6</accession>
<feature type="compositionally biased region" description="Low complexity" evidence="1">
    <location>
        <begin position="169"/>
        <end position="191"/>
    </location>
</feature>
<comment type="caution">
    <text evidence="2">The sequence shown here is derived from an EMBL/GenBank/DDBJ whole genome shotgun (WGS) entry which is preliminary data.</text>
</comment>
<name>A0AAN8WUI6_HALRR</name>
<keyword evidence="3" id="KW-1185">Reference proteome</keyword>
<feature type="region of interest" description="Disordered" evidence="1">
    <location>
        <begin position="33"/>
        <end position="197"/>
    </location>
</feature>
<dbReference type="AlphaFoldDB" id="A0AAN8WUI6"/>
<feature type="compositionally biased region" description="Low complexity" evidence="1">
    <location>
        <begin position="129"/>
        <end position="146"/>
    </location>
</feature>
<evidence type="ECO:0000313" key="2">
    <source>
        <dbReference type="EMBL" id="KAK7072586.1"/>
    </source>
</evidence>